<evidence type="ECO:0000256" key="2">
    <source>
        <dbReference type="ARBA" id="ARBA00022741"/>
    </source>
</evidence>
<keyword evidence="4" id="KW-0067">ATP-binding</keyword>
<dbReference type="SMART" id="SM00331">
    <property type="entry name" value="PP2C_SIG"/>
    <property type="match status" value="1"/>
</dbReference>
<feature type="domain" description="Protein kinase" evidence="6">
    <location>
        <begin position="281"/>
        <end position="539"/>
    </location>
</feature>
<dbReference type="InterPro" id="IPR036457">
    <property type="entry name" value="PPM-type-like_dom_sf"/>
</dbReference>
<dbReference type="PANTHER" id="PTHR24348:SF22">
    <property type="entry name" value="NON-SPECIFIC SERINE_THREONINE PROTEIN KINASE"/>
    <property type="match status" value="1"/>
</dbReference>
<dbReference type="Gene3D" id="3.60.40.10">
    <property type="entry name" value="PPM-type phosphatase domain"/>
    <property type="match status" value="1"/>
</dbReference>
<dbReference type="CDD" id="cd14014">
    <property type="entry name" value="STKc_PknB_like"/>
    <property type="match status" value="1"/>
</dbReference>
<protein>
    <submittedName>
        <fullName evidence="8">Protein kinase</fullName>
    </submittedName>
</protein>
<dbReference type="Pfam" id="PF13672">
    <property type="entry name" value="PP2C_2"/>
    <property type="match status" value="1"/>
</dbReference>
<gene>
    <name evidence="8" type="ORF">XM47_15035</name>
</gene>
<keyword evidence="2" id="KW-0547">Nucleotide-binding</keyword>
<dbReference type="PROSITE" id="PS51746">
    <property type="entry name" value="PPM_2"/>
    <property type="match status" value="1"/>
</dbReference>
<proteinExistence type="predicted"/>
<feature type="domain" description="PPM-type phosphatase" evidence="7">
    <location>
        <begin position="8"/>
        <end position="248"/>
    </location>
</feature>
<keyword evidence="3 8" id="KW-0418">Kinase</keyword>
<comment type="caution">
    <text evidence="8">The sequence shown here is derived from an EMBL/GenBank/DDBJ whole genome shotgun (WGS) entry which is preliminary data.</text>
</comment>
<dbReference type="RefSeq" id="WP_048694269.1">
    <property type="nucleotide sequence ID" value="NZ_KQ130499.1"/>
</dbReference>
<evidence type="ECO:0000313" key="8">
    <source>
        <dbReference type="EMBL" id="KMT64309.1"/>
    </source>
</evidence>
<dbReference type="GO" id="GO:0005829">
    <property type="term" value="C:cytosol"/>
    <property type="evidence" value="ECO:0007669"/>
    <property type="project" value="TreeGrafter"/>
</dbReference>
<evidence type="ECO:0000259" key="7">
    <source>
        <dbReference type="PROSITE" id="PS51746"/>
    </source>
</evidence>
<dbReference type="STRING" id="1513271.XM47_15035"/>
<dbReference type="PATRIC" id="fig|1513271.3.peg.3096"/>
<name>A0A0J8GSP2_9ALTE</name>
<dbReference type="AlphaFoldDB" id="A0A0J8GSP2"/>
<evidence type="ECO:0000313" key="9">
    <source>
        <dbReference type="Proteomes" id="UP000037600"/>
    </source>
</evidence>
<dbReference type="EMBL" id="LAZL01000027">
    <property type="protein sequence ID" value="KMT64309.1"/>
    <property type="molecule type" value="Genomic_DNA"/>
</dbReference>
<dbReference type="Gene3D" id="1.10.510.10">
    <property type="entry name" value="Transferase(Phosphotransferase) domain 1"/>
    <property type="match status" value="1"/>
</dbReference>
<dbReference type="CDD" id="cd00143">
    <property type="entry name" value="PP2Cc"/>
    <property type="match status" value="1"/>
</dbReference>
<dbReference type="PROSITE" id="PS00109">
    <property type="entry name" value="PROTEIN_KINASE_TYR"/>
    <property type="match status" value="1"/>
</dbReference>
<evidence type="ECO:0000259" key="6">
    <source>
        <dbReference type="PROSITE" id="PS50011"/>
    </source>
</evidence>
<dbReference type="PANTHER" id="PTHR24348">
    <property type="entry name" value="SERINE/THREONINE-PROTEIN KINASE UNC-51-RELATED"/>
    <property type="match status" value="1"/>
</dbReference>
<evidence type="ECO:0000256" key="5">
    <source>
        <dbReference type="SAM" id="Phobius"/>
    </source>
</evidence>
<dbReference type="PROSITE" id="PS50011">
    <property type="entry name" value="PROTEIN_KINASE_DOM"/>
    <property type="match status" value="1"/>
</dbReference>
<dbReference type="SMART" id="SM00332">
    <property type="entry name" value="PP2Cc"/>
    <property type="match status" value="1"/>
</dbReference>
<dbReference type="GO" id="GO:0034045">
    <property type="term" value="C:phagophore assembly site membrane"/>
    <property type="evidence" value="ECO:0007669"/>
    <property type="project" value="TreeGrafter"/>
</dbReference>
<dbReference type="GO" id="GO:0005524">
    <property type="term" value="F:ATP binding"/>
    <property type="evidence" value="ECO:0007669"/>
    <property type="project" value="UniProtKB-KW"/>
</dbReference>
<evidence type="ECO:0000256" key="1">
    <source>
        <dbReference type="ARBA" id="ARBA00022679"/>
    </source>
</evidence>
<keyword evidence="5" id="KW-0472">Membrane</keyword>
<dbReference type="InterPro" id="IPR001932">
    <property type="entry name" value="PPM-type_phosphatase-like_dom"/>
</dbReference>
<dbReference type="SUPFAM" id="SSF56112">
    <property type="entry name" value="Protein kinase-like (PK-like)"/>
    <property type="match status" value="1"/>
</dbReference>
<reference evidence="8 9" key="1">
    <citation type="submission" date="2015-04" db="EMBL/GenBank/DDBJ databases">
        <title>Draft Genome Sequence of the Novel Agar-Digesting Marine Bacterium Q1.</title>
        <authorList>
            <person name="Li Y."/>
            <person name="Li D."/>
            <person name="Chen G."/>
            <person name="Du Z."/>
        </authorList>
    </citation>
    <scope>NUCLEOTIDE SEQUENCE [LARGE SCALE GENOMIC DNA]</scope>
    <source>
        <strain evidence="8 9">Q1</strain>
    </source>
</reference>
<dbReference type="OrthoDB" id="9801841at2"/>
<dbReference type="InterPro" id="IPR000719">
    <property type="entry name" value="Prot_kinase_dom"/>
</dbReference>
<dbReference type="GO" id="GO:0042594">
    <property type="term" value="P:response to starvation"/>
    <property type="evidence" value="ECO:0007669"/>
    <property type="project" value="TreeGrafter"/>
</dbReference>
<dbReference type="InterPro" id="IPR011009">
    <property type="entry name" value="Kinase-like_dom_sf"/>
</dbReference>
<evidence type="ECO:0000256" key="4">
    <source>
        <dbReference type="ARBA" id="ARBA00022840"/>
    </source>
</evidence>
<sequence length="580" mass="65801">MKKSLDVSIGQATDKGVKSVNQDYLGFRIPKEPMLSSKGIVLAMADGISSSKVSQIASKTAVNGFLEDYYCTSDSWAVKTSVQKVVKSINSWLFAQTKNSPYRYEKDKGYICTFSALVLKSHSAHIFHSGDTRVYRLDGNQLEQLTQDHRRVVSADVSYLTRALGIDQTLEIDYKKLTIEQGDIFILATDGVFEFVDNQTICQFIQQAKSSEQDENLKQKLDIAAKQILDHALSAGSNDNLSVQIVCIESLPSYQLDEVQQHVAMLPMPPALSARMEFDGYQIIREIYISSRSHVYLAKDISSQQTVVIKVPSTELRGDTKYLESFMLEEWIAKRVNHPNAVRAIEPNRKRNYLYLVTEYIEGISLNQWMIDNPKPKLEQVREIIEQVAKGLQAFHRQEMIHQDIRPQNIMIDNSNTAKIIDFGSTYIAGVTDTKSEEALRGTMRYSAPEYFLGQHGTQKSDIYALAVIAYQMLSGKFPYGVEIAQAKSVSAQGRLKYKSLINDESELPIWVDDALRKALQIDPFKRYDQLSEFTHDLRFPNKAFIAKTRPPLIERNPVMFWQTVSFVLFLILVLTALPV</sequence>
<dbReference type="Pfam" id="PF00069">
    <property type="entry name" value="Pkinase"/>
    <property type="match status" value="1"/>
</dbReference>
<feature type="transmembrane region" description="Helical" evidence="5">
    <location>
        <begin position="559"/>
        <end position="578"/>
    </location>
</feature>
<dbReference type="InterPro" id="IPR008266">
    <property type="entry name" value="Tyr_kinase_AS"/>
</dbReference>
<keyword evidence="1" id="KW-0808">Transferase</keyword>
<keyword evidence="5" id="KW-1133">Transmembrane helix</keyword>
<evidence type="ECO:0000256" key="3">
    <source>
        <dbReference type="ARBA" id="ARBA00022777"/>
    </source>
</evidence>
<keyword evidence="5" id="KW-0812">Transmembrane</keyword>
<dbReference type="Proteomes" id="UP000037600">
    <property type="component" value="Unassembled WGS sequence"/>
</dbReference>
<organism evidence="8 9">
    <name type="scientific">Catenovulum maritimum</name>
    <dbReference type="NCBI Taxonomy" id="1513271"/>
    <lineage>
        <taxon>Bacteria</taxon>
        <taxon>Pseudomonadati</taxon>
        <taxon>Pseudomonadota</taxon>
        <taxon>Gammaproteobacteria</taxon>
        <taxon>Alteromonadales</taxon>
        <taxon>Alteromonadaceae</taxon>
        <taxon>Catenovulum</taxon>
    </lineage>
</organism>
<dbReference type="GO" id="GO:0004674">
    <property type="term" value="F:protein serine/threonine kinase activity"/>
    <property type="evidence" value="ECO:0007669"/>
    <property type="project" value="InterPro"/>
</dbReference>
<dbReference type="SUPFAM" id="SSF81606">
    <property type="entry name" value="PP2C-like"/>
    <property type="match status" value="1"/>
</dbReference>
<dbReference type="GO" id="GO:0005776">
    <property type="term" value="C:autophagosome"/>
    <property type="evidence" value="ECO:0007669"/>
    <property type="project" value="TreeGrafter"/>
</dbReference>
<dbReference type="InterPro" id="IPR045269">
    <property type="entry name" value="Atg1-like"/>
</dbReference>
<accession>A0A0J8GSP2</accession>
<keyword evidence="9" id="KW-1185">Reference proteome</keyword>